<keyword evidence="5 9" id="KW-0032">Aminotransferase</keyword>
<dbReference type="EMBL" id="RZIJ01000002">
    <property type="protein sequence ID" value="RUQ74911.1"/>
    <property type="molecule type" value="Genomic_DNA"/>
</dbReference>
<protein>
    <recommendedName>
        <fullName evidence="9">Histidinol-phosphate aminotransferase</fullName>
        <ecNumber evidence="9">2.6.1.9</ecNumber>
    </recommendedName>
    <alternativeName>
        <fullName evidence="9">Imidazole acetol-phosphate transaminase</fullName>
    </alternativeName>
</protein>
<dbReference type="Gene3D" id="3.40.640.10">
    <property type="entry name" value="Type I PLP-dependent aspartate aminotransferase-like (Major domain)"/>
    <property type="match status" value="1"/>
</dbReference>
<keyword evidence="9" id="KW-0368">Histidine biosynthesis</keyword>
<dbReference type="InterPro" id="IPR050106">
    <property type="entry name" value="HistidinolP_aminotransfase"/>
</dbReference>
<sequence>MDLLSPRPGVVQIKPYRAQRPPKDGRRWIDLSLTQNPLGPSPAALAAYRNAASHIHRYPDWGQDALRHAIARRHSVDVDHIVCSAGSEELIHLVTQAFAGPGDEVLCHEHGYRGFLKAVRAAGATAVIAAERDMVVDVQAMIDRANERTKLCFLANPNNPTGTYIPIEAVQRLRAGLPSHTLLVLDSAYADYCRRPDYSDGTEIVETSDNVLMIQTFSKMHGLAGLRVGWGYGPAGVIEAINAIRNAFNVGAPAQAAATAALTDRDHEDATYAHNAVWLPWLSRELERVGLRVYPSVCNFVLARVPPDPSMGVQAVIDHLAGRGILVKPVADYGLPDCLRITVGREEESKALIAALAEILG</sequence>
<name>A0A433JDL7_9PROT</name>
<dbReference type="Proteomes" id="UP000280346">
    <property type="component" value="Unassembled WGS sequence"/>
</dbReference>
<reference evidence="11 12" key="1">
    <citation type="submission" date="2018-12" db="EMBL/GenBank/DDBJ databases">
        <authorList>
            <person name="Yang Y."/>
        </authorList>
    </citation>
    <scope>NUCLEOTIDE SEQUENCE [LARGE SCALE GENOMIC DNA]</scope>
    <source>
        <strain evidence="11 12">GSF71</strain>
    </source>
</reference>
<evidence type="ECO:0000256" key="6">
    <source>
        <dbReference type="ARBA" id="ARBA00022679"/>
    </source>
</evidence>
<dbReference type="AlphaFoldDB" id="A0A433JDL7"/>
<dbReference type="EC" id="2.6.1.9" evidence="9"/>
<evidence type="ECO:0000256" key="7">
    <source>
        <dbReference type="ARBA" id="ARBA00022898"/>
    </source>
</evidence>
<comment type="cofactor">
    <cofactor evidence="1 9">
        <name>pyridoxal 5'-phosphate</name>
        <dbReference type="ChEBI" id="CHEBI:597326"/>
    </cofactor>
</comment>
<evidence type="ECO:0000256" key="9">
    <source>
        <dbReference type="HAMAP-Rule" id="MF_01023"/>
    </source>
</evidence>
<comment type="pathway">
    <text evidence="2 9">Amino-acid biosynthesis; L-histidine biosynthesis; L-histidine from 5-phospho-alpha-D-ribose 1-diphosphate: step 7/9.</text>
</comment>
<evidence type="ECO:0000313" key="11">
    <source>
        <dbReference type="EMBL" id="RUQ74911.1"/>
    </source>
</evidence>
<organism evidence="11 12">
    <name type="scientific">Azospirillum doebereinerae</name>
    <dbReference type="NCBI Taxonomy" id="92933"/>
    <lineage>
        <taxon>Bacteria</taxon>
        <taxon>Pseudomonadati</taxon>
        <taxon>Pseudomonadota</taxon>
        <taxon>Alphaproteobacteria</taxon>
        <taxon>Rhodospirillales</taxon>
        <taxon>Azospirillaceae</taxon>
        <taxon>Azospirillum</taxon>
    </lineage>
</organism>
<dbReference type="Gene3D" id="3.90.1150.10">
    <property type="entry name" value="Aspartate Aminotransferase, domain 1"/>
    <property type="match status" value="1"/>
</dbReference>
<keyword evidence="9" id="KW-0028">Amino-acid biosynthesis</keyword>
<dbReference type="GO" id="GO:0000105">
    <property type="term" value="P:L-histidine biosynthetic process"/>
    <property type="evidence" value="ECO:0007669"/>
    <property type="project" value="UniProtKB-UniRule"/>
</dbReference>
<dbReference type="GO" id="GO:0030170">
    <property type="term" value="F:pyridoxal phosphate binding"/>
    <property type="evidence" value="ECO:0007669"/>
    <property type="project" value="InterPro"/>
</dbReference>
<feature type="modified residue" description="N6-(pyridoxal phosphate)lysine" evidence="9">
    <location>
        <position position="219"/>
    </location>
</feature>
<comment type="subunit">
    <text evidence="4 9">Homodimer.</text>
</comment>
<dbReference type="UniPathway" id="UPA00031">
    <property type="reaction ID" value="UER00012"/>
</dbReference>
<evidence type="ECO:0000256" key="3">
    <source>
        <dbReference type="ARBA" id="ARBA00007970"/>
    </source>
</evidence>
<evidence type="ECO:0000259" key="10">
    <source>
        <dbReference type="Pfam" id="PF00155"/>
    </source>
</evidence>
<keyword evidence="7 9" id="KW-0663">Pyridoxal phosphate</keyword>
<dbReference type="InterPro" id="IPR004839">
    <property type="entry name" value="Aminotransferase_I/II_large"/>
</dbReference>
<evidence type="ECO:0000256" key="5">
    <source>
        <dbReference type="ARBA" id="ARBA00022576"/>
    </source>
</evidence>
<dbReference type="CDD" id="cd00609">
    <property type="entry name" value="AAT_like"/>
    <property type="match status" value="1"/>
</dbReference>
<evidence type="ECO:0000256" key="8">
    <source>
        <dbReference type="ARBA" id="ARBA00047481"/>
    </source>
</evidence>
<dbReference type="InterPro" id="IPR005861">
    <property type="entry name" value="HisP_aminotrans"/>
</dbReference>
<dbReference type="InterPro" id="IPR015424">
    <property type="entry name" value="PyrdxlP-dep_Trfase"/>
</dbReference>
<keyword evidence="12" id="KW-1185">Reference proteome</keyword>
<dbReference type="SUPFAM" id="SSF53383">
    <property type="entry name" value="PLP-dependent transferases"/>
    <property type="match status" value="1"/>
</dbReference>
<dbReference type="OrthoDB" id="9809616at2"/>
<dbReference type="Pfam" id="PF00155">
    <property type="entry name" value="Aminotran_1_2"/>
    <property type="match status" value="1"/>
</dbReference>
<gene>
    <name evidence="9" type="primary">hisC</name>
    <name evidence="11" type="ORF">EJ913_03305</name>
</gene>
<dbReference type="InterPro" id="IPR015421">
    <property type="entry name" value="PyrdxlP-dep_Trfase_major"/>
</dbReference>
<evidence type="ECO:0000256" key="4">
    <source>
        <dbReference type="ARBA" id="ARBA00011738"/>
    </source>
</evidence>
<dbReference type="GO" id="GO:0004400">
    <property type="term" value="F:histidinol-phosphate transaminase activity"/>
    <property type="evidence" value="ECO:0007669"/>
    <property type="project" value="UniProtKB-UniRule"/>
</dbReference>
<comment type="similarity">
    <text evidence="3 9">Belongs to the class-II pyridoxal-phosphate-dependent aminotransferase family. Histidinol-phosphate aminotransferase subfamily.</text>
</comment>
<dbReference type="InterPro" id="IPR015422">
    <property type="entry name" value="PyrdxlP-dep_Trfase_small"/>
</dbReference>
<accession>A0A433JDL7</accession>
<keyword evidence="6 9" id="KW-0808">Transferase</keyword>
<comment type="catalytic activity">
    <reaction evidence="8 9">
        <text>L-histidinol phosphate + 2-oxoglutarate = 3-(imidazol-4-yl)-2-oxopropyl phosphate + L-glutamate</text>
        <dbReference type="Rhea" id="RHEA:23744"/>
        <dbReference type="ChEBI" id="CHEBI:16810"/>
        <dbReference type="ChEBI" id="CHEBI:29985"/>
        <dbReference type="ChEBI" id="CHEBI:57766"/>
        <dbReference type="ChEBI" id="CHEBI:57980"/>
        <dbReference type="EC" id="2.6.1.9"/>
    </reaction>
</comment>
<comment type="caution">
    <text evidence="11">The sequence shown here is derived from an EMBL/GenBank/DDBJ whole genome shotgun (WGS) entry which is preliminary data.</text>
</comment>
<proteinExistence type="inferred from homology"/>
<dbReference type="RefSeq" id="WP_126994776.1">
    <property type="nucleotide sequence ID" value="NZ_CP173190.1"/>
</dbReference>
<evidence type="ECO:0000256" key="1">
    <source>
        <dbReference type="ARBA" id="ARBA00001933"/>
    </source>
</evidence>
<evidence type="ECO:0000256" key="2">
    <source>
        <dbReference type="ARBA" id="ARBA00005011"/>
    </source>
</evidence>
<evidence type="ECO:0000313" key="12">
    <source>
        <dbReference type="Proteomes" id="UP000280346"/>
    </source>
</evidence>
<dbReference type="PANTHER" id="PTHR43643:SF3">
    <property type="entry name" value="HISTIDINOL-PHOSPHATE AMINOTRANSFERASE"/>
    <property type="match status" value="1"/>
</dbReference>
<dbReference type="HAMAP" id="MF_01023">
    <property type="entry name" value="HisC_aminotrans_2"/>
    <property type="match status" value="1"/>
</dbReference>
<feature type="domain" description="Aminotransferase class I/classII large" evidence="10">
    <location>
        <begin position="28"/>
        <end position="356"/>
    </location>
</feature>
<dbReference type="PANTHER" id="PTHR43643">
    <property type="entry name" value="HISTIDINOL-PHOSPHATE AMINOTRANSFERASE 2"/>
    <property type="match status" value="1"/>
</dbReference>